<keyword evidence="5" id="KW-0418">Kinase</keyword>
<dbReference type="GO" id="GO:0000155">
    <property type="term" value="F:phosphorelay sensor kinase activity"/>
    <property type="evidence" value="ECO:0007669"/>
    <property type="project" value="InterPro"/>
</dbReference>
<evidence type="ECO:0000256" key="5">
    <source>
        <dbReference type="ARBA" id="ARBA00022777"/>
    </source>
</evidence>
<dbReference type="InterPro" id="IPR013656">
    <property type="entry name" value="PAS_4"/>
</dbReference>
<proteinExistence type="predicted"/>
<dbReference type="InterPro" id="IPR035965">
    <property type="entry name" value="PAS-like_dom_sf"/>
</dbReference>
<comment type="caution">
    <text evidence="7">The sequence shown here is derived from an EMBL/GenBank/DDBJ whole genome shotgun (WGS) entry which is preliminary data.</text>
</comment>
<feature type="domain" description="PAC" evidence="6">
    <location>
        <begin position="249"/>
        <end position="301"/>
    </location>
</feature>
<dbReference type="RefSeq" id="WP_176626275.1">
    <property type="nucleotide sequence ID" value="NZ_JABXXQ010000483.1"/>
</dbReference>
<keyword evidence="4" id="KW-0808">Transferase</keyword>
<dbReference type="InterPro" id="IPR036097">
    <property type="entry name" value="HisK_dim/P_sf"/>
</dbReference>
<evidence type="ECO:0000259" key="6">
    <source>
        <dbReference type="PROSITE" id="PS50113"/>
    </source>
</evidence>
<dbReference type="PANTHER" id="PTHR43304">
    <property type="entry name" value="PHYTOCHROME-LIKE PROTEIN CPH1"/>
    <property type="match status" value="1"/>
</dbReference>
<dbReference type="InterPro" id="IPR000700">
    <property type="entry name" value="PAS-assoc_C"/>
</dbReference>
<evidence type="ECO:0000313" key="7">
    <source>
        <dbReference type="EMBL" id="NVN31749.1"/>
    </source>
</evidence>
<dbReference type="AlphaFoldDB" id="A0A850NU27"/>
<dbReference type="Pfam" id="PF08447">
    <property type="entry name" value="PAS_3"/>
    <property type="match status" value="1"/>
</dbReference>
<dbReference type="SMART" id="SM00086">
    <property type="entry name" value="PAC"/>
    <property type="match status" value="2"/>
</dbReference>
<dbReference type="PROSITE" id="PS50113">
    <property type="entry name" value="PAC"/>
    <property type="match status" value="2"/>
</dbReference>
<keyword evidence="3" id="KW-0597">Phosphoprotein</keyword>
<dbReference type="InterPro" id="IPR013655">
    <property type="entry name" value="PAS_fold_3"/>
</dbReference>
<evidence type="ECO:0000313" key="8">
    <source>
        <dbReference type="Proteomes" id="UP000565205"/>
    </source>
</evidence>
<dbReference type="InterPro" id="IPR000014">
    <property type="entry name" value="PAS"/>
</dbReference>
<dbReference type="Gene3D" id="1.10.287.130">
    <property type="match status" value="1"/>
</dbReference>
<evidence type="ECO:0000256" key="4">
    <source>
        <dbReference type="ARBA" id="ARBA00022679"/>
    </source>
</evidence>
<dbReference type="InterPro" id="IPR001610">
    <property type="entry name" value="PAC"/>
</dbReference>
<comment type="catalytic activity">
    <reaction evidence="1">
        <text>ATP + protein L-histidine = ADP + protein N-phospho-L-histidine.</text>
        <dbReference type="EC" id="2.7.13.3"/>
    </reaction>
</comment>
<sequence length="383" mass="42485">MNFRLINVPDGELADRIRRFDWSATSLGPIAAWPPGLIYTVTHMLLSQVPYVLLWGIDGVMIYNDGYRKFAGPRHPGCLGAKVREAWPEIADFNDNVIRVGLAGQTLSYRGQELTVLRHGRPEQVWLDLDYAPVLGDDGRPQGVLVIVQETTERVQAEMALIDSREVERRHAERVQLALAAGAIIGTWVWDLTADRFTVDEAFATAFGLDPGLGRSGLSLAQVIATVHPDDHAGLVGAIDAAIARGGPYAHRYRVRRADGRYYWLEANGRVEHDADGVPTRFPGVLIDMEERRAVEAERDDALARLRLLNETLERPVAERSEELLRAEVALRQAQKMEAVGQLTGGLAHDFNNLLGGIVGALDLIERRLSQQDHRGLERYVGA</sequence>
<evidence type="ECO:0000256" key="3">
    <source>
        <dbReference type="ARBA" id="ARBA00022553"/>
    </source>
</evidence>
<organism evidence="7 8">
    <name type="scientific">Endobacter medicaginis</name>
    <dbReference type="NCBI Taxonomy" id="1181271"/>
    <lineage>
        <taxon>Bacteria</taxon>
        <taxon>Pseudomonadati</taxon>
        <taxon>Pseudomonadota</taxon>
        <taxon>Alphaproteobacteria</taxon>
        <taxon>Acetobacterales</taxon>
        <taxon>Acetobacteraceae</taxon>
        <taxon>Endobacter</taxon>
    </lineage>
</organism>
<reference evidence="7 8" key="1">
    <citation type="submission" date="2020-06" db="EMBL/GenBank/DDBJ databases">
        <title>Description of novel acetic acid bacteria.</title>
        <authorList>
            <person name="Sombolestani A."/>
        </authorList>
    </citation>
    <scope>NUCLEOTIDE SEQUENCE [LARGE SCALE GENOMIC DNA]</scope>
    <source>
        <strain evidence="7 8">LMG 26838</strain>
    </source>
</reference>
<dbReference type="EMBL" id="JABXXQ010000483">
    <property type="protein sequence ID" value="NVN31749.1"/>
    <property type="molecule type" value="Genomic_DNA"/>
</dbReference>
<dbReference type="SUPFAM" id="SSF47384">
    <property type="entry name" value="Homodimeric domain of signal transducing histidine kinase"/>
    <property type="match status" value="1"/>
</dbReference>
<dbReference type="EC" id="2.7.13.3" evidence="2"/>
<dbReference type="CDD" id="cd00130">
    <property type="entry name" value="PAS"/>
    <property type="match status" value="1"/>
</dbReference>
<dbReference type="NCBIfam" id="TIGR00229">
    <property type="entry name" value="sensory_box"/>
    <property type="match status" value="1"/>
</dbReference>
<dbReference type="PANTHER" id="PTHR43304:SF1">
    <property type="entry name" value="PAC DOMAIN-CONTAINING PROTEIN"/>
    <property type="match status" value="1"/>
</dbReference>
<name>A0A850NU27_9PROT</name>
<accession>A0A850NU27</accession>
<evidence type="ECO:0000256" key="2">
    <source>
        <dbReference type="ARBA" id="ARBA00012438"/>
    </source>
</evidence>
<feature type="domain" description="PAC" evidence="6">
    <location>
        <begin position="110"/>
        <end position="163"/>
    </location>
</feature>
<evidence type="ECO:0000256" key="1">
    <source>
        <dbReference type="ARBA" id="ARBA00000085"/>
    </source>
</evidence>
<feature type="non-terminal residue" evidence="7">
    <location>
        <position position="383"/>
    </location>
</feature>
<dbReference type="Gene3D" id="3.30.450.20">
    <property type="entry name" value="PAS domain"/>
    <property type="match status" value="2"/>
</dbReference>
<protein>
    <recommendedName>
        <fullName evidence="2">histidine kinase</fullName>
        <ecNumber evidence="2">2.7.13.3</ecNumber>
    </recommendedName>
</protein>
<dbReference type="Proteomes" id="UP000565205">
    <property type="component" value="Unassembled WGS sequence"/>
</dbReference>
<dbReference type="SUPFAM" id="SSF55785">
    <property type="entry name" value="PYP-like sensor domain (PAS domain)"/>
    <property type="match status" value="2"/>
</dbReference>
<dbReference type="InterPro" id="IPR052162">
    <property type="entry name" value="Sensor_kinase/Photoreceptor"/>
</dbReference>
<dbReference type="Pfam" id="PF08448">
    <property type="entry name" value="PAS_4"/>
    <property type="match status" value="1"/>
</dbReference>
<gene>
    <name evidence="7" type="ORF">HUK83_15585</name>
</gene>